<reference evidence="1" key="1">
    <citation type="journal article" date="2023" name="G3 (Bethesda)">
        <title>A reference genome for the long-term kleptoplast-retaining sea slug Elysia crispata morphotype clarki.</title>
        <authorList>
            <person name="Eastman K.E."/>
            <person name="Pendleton A.L."/>
            <person name="Shaikh M.A."/>
            <person name="Suttiyut T."/>
            <person name="Ogas R."/>
            <person name="Tomko P."/>
            <person name="Gavelis G."/>
            <person name="Widhalm J.R."/>
            <person name="Wisecaver J.H."/>
        </authorList>
    </citation>
    <scope>NUCLEOTIDE SEQUENCE</scope>
    <source>
        <strain evidence="1">ECLA1</strain>
    </source>
</reference>
<name>A0AAE0XQV1_9GAST</name>
<evidence type="ECO:0000313" key="1">
    <source>
        <dbReference type="EMBL" id="KAK3704201.1"/>
    </source>
</evidence>
<evidence type="ECO:0000313" key="2">
    <source>
        <dbReference type="Proteomes" id="UP001283361"/>
    </source>
</evidence>
<comment type="caution">
    <text evidence="1">The sequence shown here is derived from an EMBL/GenBank/DDBJ whole genome shotgun (WGS) entry which is preliminary data.</text>
</comment>
<dbReference type="EMBL" id="JAWDGP010007804">
    <property type="protein sequence ID" value="KAK3704201.1"/>
    <property type="molecule type" value="Genomic_DNA"/>
</dbReference>
<organism evidence="1 2">
    <name type="scientific">Elysia crispata</name>
    <name type="common">lettuce slug</name>
    <dbReference type="NCBI Taxonomy" id="231223"/>
    <lineage>
        <taxon>Eukaryota</taxon>
        <taxon>Metazoa</taxon>
        <taxon>Spiralia</taxon>
        <taxon>Lophotrochozoa</taxon>
        <taxon>Mollusca</taxon>
        <taxon>Gastropoda</taxon>
        <taxon>Heterobranchia</taxon>
        <taxon>Euthyneura</taxon>
        <taxon>Panpulmonata</taxon>
        <taxon>Sacoglossa</taxon>
        <taxon>Placobranchoidea</taxon>
        <taxon>Plakobranchidae</taxon>
        <taxon>Elysia</taxon>
    </lineage>
</organism>
<proteinExistence type="predicted"/>
<accession>A0AAE0XQV1</accession>
<protein>
    <submittedName>
        <fullName evidence="1">Uncharacterized protein</fullName>
    </submittedName>
</protein>
<gene>
    <name evidence="1" type="ORF">RRG08_066832</name>
</gene>
<dbReference type="AlphaFoldDB" id="A0AAE0XQV1"/>
<keyword evidence="2" id="KW-1185">Reference proteome</keyword>
<sequence length="106" mass="12015">MWSLWSLDRGFQSYRHRVEETEGAEAFQLPIARGLTVPVESILTYPGSSQTGRATWTKPGLTTLMSREEWPRLLHTADTPGGTLYDFNSLSPKSEYTAYCNYSYVS</sequence>
<dbReference type="Proteomes" id="UP001283361">
    <property type="component" value="Unassembled WGS sequence"/>
</dbReference>